<dbReference type="InterPro" id="IPR002018">
    <property type="entry name" value="CarbesteraseB"/>
</dbReference>
<evidence type="ECO:0000313" key="5">
    <source>
        <dbReference type="EMBL" id="OJJ30587.1"/>
    </source>
</evidence>
<dbReference type="PANTHER" id="PTHR43142:SF11">
    <property type="entry name" value="CARBOXYLIC ESTER HYDROLASE"/>
    <property type="match status" value="1"/>
</dbReference>
<dbReference type="InterPro" id="IPR029058">
    <property type="entry name" value="AB_hydrolase_fold"/>
</dbReference>
<keyword evidence="2 3" id="KW-0378">Hydrolase</keyword>
<dbReference type="Pfam" id="PF00135">
    <property type="entry name" value="COesterase"/>
    <property type="match status" value="1"/>
</dbReference>
<dbReference type="PROSITE" id="PS00122">
    <property type="entry name" value="CARBOXYLESTERASE_B_1"/>
    <property type="match status" value="1"/>
</dbReference>
<sequence length="531" mass="57491">MTQQIEHPALGSITGLQGDGVIQFLGVPYATLEHRFAQPQLIEKVDGKSIDATKLGPSCISPPAGCDMEHGFIQQPLPQPTYSYSETECLNLNLTVPEKKSLGKLPVFVFLHGGGFVIGSNAWPQYNLARMVKLSTDLGTPIIGVNVNYRLGAFGFLASSELQSAGFKANRGIRDQQAALRWVKKFIIGFGGDPGRITVVGESAGGVSATLHLLSEEPLFKQLVSMGGTSLLMKPLPPPVTEWIYAGVLKALGLSDLSVKDRIEALLNLPATDILTKVPPTFPLIPALDGDVVHSNLTFADWRNGAASNLPGYSWCKRAMIGDCQYDGSILAYMLLPRKAGIAESFRKSAETTLPDHPSVTQKLIDGYNITPNVRDDEAMKNILHFATDIAFYAPAVTLAQAWPANSAYLYHFNEPNPWDGSGKGEATHILDVAFLFQNYNEKLSDEQAASARAFAADMIAFVNENEPFQSHGTNKASAAQVYGIRTPGGVATVNGGKPEDYGRRSRIWDLAREVNLDQLAGVWDSFVAGR</sequence>
<keyword evidence="6" id="KW-1185">Reference proteome</keyword>
<gene>
    <name evidence="5" type="ORF">ASPWEDRAFT_748654</name>
</gene>
<accession>A0A1L9R6S5</accession>
<name>A0A1L9R6S5_ASPWE</name>
<dbReference type="OrthoDB" id="3200163at2759"/>
<dbReference type="InterPro" id="IPR019826">
    <property type="entry name" value="Carboxylesterase_B_AS"/>
</dbReference>
<dbReference type="GO" id="GO:0016787">
    <property type="term" value="F:hydrolase activity"/>
    <property type="evidence" value="ECO:0007669"/>
    <property type="project" value="UniProtKB-KW"/>
</dbReference>
<protein>
    <recommendedName>
        <fullName evidence="3">Carboxylic ester hydrolase</fullName>
        <ecNumber evidence="3">3.1.1.-</ecNumber>
    </recommendedName>
</protein>
<proteinExistence type="inferred from homology"/>
<dbReference type="PANTHER" id="PTHR43142">
    <property type="entry name" value="CARBOXYLIC ESTER HYDROLASE"/>
    <property type="match status" value="1"/>
</dbReference>
<dbReference type="VEuPathDB" id="FungiDB:ASPWEDRAFT_748654"/>
<dbReference type="STRING" id="1073089.A0A1L9R6S5"/>
<organism evidence="5 6">
    <name type="scientific">Aspergillus wentii DTO 134E9</name>
    <dbReference type="NCBI Taxonomy" id="1073089"/>
    <lineage>
        <taxon>Eukaryota</taxon>
        <taxon>Fungi</taxon>
        <taxon>Dikarya</taxon>
        <taxon>Ascomycota</taxon>
        <taxon>Pezizomycotina</taxon>
        <taxon>Eurotiomycetes</taxon>
        <taxon>Eurotiomycetidae</taxon>
        <taxon>Eurotiales</taxon>
        <taxon>Aspergillaceae</taxon>
        <taxon>Aspergillus</taxon>
        <taxon>Aspergillus subgen. Cremei</taxon>
    </lineage>
</organism>
<evidence type="ECO:0000259" key="4">
    <source>
        <dbReference type="Pfam" id="PF00135"/>
    </source>
</evidence>
<feature type="domain" description="Carboxylesterase type B" evidence="4">
    <location>
        <begin position="11"/>
        <end position="470"/>
    </location>
</feature>
<dbReference type="SUPFAM" id="SSF53474">
    <property type="entry name" value="alpha/beta-Hydrolases"/>
    <property type="match status" value="1"/>
</dbReference>
<dbReference type="EMBL" id="KV878217">
    <property type="protein sequence ID" value="OJJ30587.1"/>
    <property type="molecule type" value="Genomic_DNA"/>
</dbReference>
<evidence type="ECO:0000256" key="1">
    <source>
        <dbReference type="ARBA" id="ARBA00005964"/>
    </source>
</evidence>
<evidence type="ECO:0000256" key="3">
    <source>
        <dbReference type="RuleBase" id="RU361235"/>
    </source>
</evidence>
<dbReference type="EC" id="3.1.1.-" evidence="3"/>
<reference evidence="6" key="1">
    <citation type="journal article" date="2017" name="Genome Biol.">
        <title>Comparative genomics reveals high biological diversity and specific adaptations in the industrially and medically important fungal genus Aspergillus.</title>
        <authorList>
            <person name="de Vries R.P."/>
            <person name="Riley R."/>
            <person name="Wiebenga A."/>
            <person name="Aguilar-Osorio G."/>
            <person name="Amillis S."/>
            <person name="Uchima C.A."/>
            <person name="Anderluh G."/>
            <person name="Asadollahi M."/>
            <person name="Askin M."/>
            <person name="Barry K."/>
            <person name="Battaglia E."/>
            <person name="Bayram O."/>
            <person name="Benocci T."/>
            <person name="Braus-Stromeyer S.A."/>
            <person name="Caldana C."/>
            <person name="Canovas D."/>
            <person name="Cerqueira G.C."/>
            <person name="Chen F."/>
            <person name="Chen W."/>
            <person name="Choi C."/>
            <person name="Clum A."/>
            <person name="Dos Santos R.A."/>
            <person name="Damasio A.R."/>
            <person name="Diallinas G."/>
            <person name="Emri T."/>
            <person name="Fekete E."/>
            <person name="Flipphi M."/>
            <person name="Freyberg S."/>
            <person name="Gallo A."/>
            <person name="Gournas C."/>
            <person name="Habgood R."/>
            <person name="Hainaut M."/>
            <person name="Harispe M.L."/>
            <person name="Henrissat B."/>
            <person name="Hilden K.S."/>
            <person name="Hope R."/>
            <person name="Hossain A."/>
            <person name="Karabika E."/>
            <person name="Karaffa L."/>
            <person name="Karanyi Z."/>
            <person name="Krasevec N."/>
            <person name="Kuo A."/>
            <person name="Kusch H."/>
            <person name="LaButti K."/>
            <person name="Lagendijk E.L."/>
            <person name="Lapidus A."/>
            <person name="Levasseur A."/>
            <person name="Lindquist E."/>
            <person name="Lipzen A."/>
            <person name="Logrieco A.F."/>
            <person name="MacCabe A."/>
            <person name="Maekelae M.R."/>
            <person name="Malavazi I."/>
            <person name="Melin P."/>
            <person name="Meyer V."/>
            <person name="Mielnichuk N."/>
            <person name="Miskei M."/>
            <person name="Molnar A.P."/>
            <person name="Mule G."/>
            <person name="Ngan C.Y."/>
            <person name="Orejas M."/>
            <person name="Orosz E."/>
            <person name="Ouedraogo J.P."/>
            <person name="Overkamp K.M."/>
            <person name="Park H.-S."/>
            <person name="Perrone G."/>
            <person name="Piumi F."/>
            <person name="Punt P.J."/>
            <person name="Ram A.F."/>
            <person name="Ramon A."/>
            <person name="Rauscher S."/>
            <person name="Record E."/>
            <person name="Riano-Pachon D.M."/>
            <person name="Robert V."/>
            <person name="Roehrig J."/>
            <person name="Ruller R."/>
            <person name="Salamov A."/>
            <person name="Salih N.S."/>
            <person name="Samson R.A."/>
            <person name="Sandor E."/>
            <person name="Sanguinetti M."/>
            <person name="Schuetze T."/>
            <person name="Sepcic K."/>
            <person name="Shelest E."/>
            <person name="Sherlock G."/>
            <person name="Sophianopoulou V."/>
            <person name="Squina F.M."/>
            <person name="Sun H."/>
            <person name="Susca A."/>
            <person name="Todd R.B."/>
            <person name="Tsang A."/>
            <person name="Unkles S.E."/>
            <person name="van de Wiele N."/>
            <person name="van Rossen-Uffink D."/>
            <person name="Oliveira J.V."/>
            <person name="Vesth T.C."/>
            <person name="Visser J."/>
            <person name="Yu J.-H."/>
            <person name="Zhou M."/>
            <person name="Andersen M.R."/>
            <person name="Archer D.B."/>
            <person name="Baker S.E."/>
            <person name="Benoit I."/>
            <person name="Brakhage A.A."/>
            <person name="Braus G.H."/>
            <person name="Fischer R."/>
            <person name="Frisvad J.C."/>
            <person name="Goldman G.H."/>
            <person name="Houbraken J."/>
            <person name="Oakley B."/>
            <person name="Pocsi I."/>
            <person name="Scazzocchio C."/>
            <person name="Seiboth B."/>
            <person name="vanKuyk P.A."/>
            <person name="Wortman J."/>
            <person name="Dyer P.S."/>
            <person name="Grigoriev I.V."/>
        </authorList>
    </citation>
    <scope>NUCLEOTIDE SEQUENCE [LARGE SCALE GENOMIC DNA]</scope>
    <source>
        <strain evidence="6">DTO 134E9</strain>
    </source>
</reference>
<dbReference type="GeneID" id="63755376"/>
<dbReference type="Proteomes" id="UP000184383">
    <property type="component" value="Unassembled WGS sequence"/>
</dbReference>
<evidence type="ECO:0000313" key="6">
    <source>
        <dbReference type="Proteomes" id="UP000184383"/>
    </source>
</evidence>
<evidence type="ECO:0000256" key="2">
    <source>
        <dbReference type="ARBA" id="ARBA00022801"/>
    </source>
</evidence>
<dbReference type="AlphaFoldDB" id="A0A1L9R6S5"/>
<dbReference type="RefSeq" id="XP_040684264.1">
    <property type="nucleotide sequence ID" value="XM_040839528.1"/>
</dbReference>
<dbReference type="Gene3D" id="3.40.50.1820">
    <property type="entry name" value="alpha/beta hydrolase"/>
    <property type="match status" value="1"/>
</dbReference>
<comment type="similarity">
    <text evidence="1 3">Belongs to the type-B carboxylesterase/lipase family.</text>
</comment>